<name>A0A3B0SR49_9ZZZZ</name>
<evidence type="ECO:0000259" key="4">
    <source>
        <dbReference type="PROSITE" id="PS51118"/>
    </source>
</evidence>
<proteinExistence type="predicted"/>
<organism evidence="5">
    <name type="scientific">hydrothermal vent metagenome</name>
    <dbReference type="NCBI Taxonomy" id="652676"/>
    <lineage>
        <taxon>unclassified sequences</taxon>
        <taxon>metagenomes</taxon>
        <taxon>ecological metagenomes</taxon>
    </lineage>
</organism>
<protein>
    <submittedName>
        <fullName evidence="5">Transcriptional regulator, HxlR family</fullName>
    </submittedName>
</protein>
<evidence type="ECO:0000256" key="1">
    <source>
        <dbReference type="ARBA" id="ARBA00023015"/>
    </source>
</evidence>
<reference evidence="5" key="1">
    <citation type="submission" date="2018-06" db="EMBL/GenBank/DDBJ databases">
        <authorList>
            <person name="Zhirakovskaya E."/>
        </authorList>
    </citation>
    <scope>NUCLEOTIDE SEQUENCE</scope>
</reference>
<dbReference type="AlphaFoldDB" id="A0A3B0SR49"/>
<accession>A0A3B0SR49</accession>
<dbReference type="InterPro" id="IPR036390">
    <property type="entry name" value="WH_DNA-bd_sf"/>
</dbReference>
<dbReference type="PANTHER" id="PTHR33204">
    <property type="entry name" value="TRANSCRIPTIONAL REGULATOR, MARR FAMILY"/>
    <property type="match status" value="1"/>
</dbReference>
<keyword evidence="2" id="KW-0238">DNA-binding</keyword>
<sequence length="124" mass="13580">MALKIRKNNSPPVPHDCPLSECMSVIGGAWAPNILWNLTAGPRRFSELRLDIPPISAKVLTVRLKQLEEKGIVSRAVKPTSPPSVEYALTRDGRALLPALEAIAEVGHKLKLSAKRRAQKKGRS</sequence>
<evidence type="ECO:0000256" key="3">
    <source>
        <dbReference type="ARBA" id="ARBA00023163"/>
    </source>
</evidence>
<dbReference type="Pfam" id="PF01638">
    <property type="entry name" value="HxlR"/>
    <property type="match status" value="1"/>
</dbReference>
<dbReference type="InterPro" id="IPR036388">
    <property type="entry name" value="WH-like_DNA-bd_sf"/>
</dbReference>
<keyword evidence="3" id="KW-0804">Transcription</keyword>
<dbReference type="PROSITE" id="PS51118">
    <property type="entry name" value="HTH_HXLR"/>
    <property type="match status" value="1"/>
</dbReference>
<gene>
    <name evidence="5" type="ORF">MNBD_ALPHA05-874</name>
</gene>
<evidence type="ECO:0000256" key="2">
    <source>
        <dbReference type="ARBA" id="ARBA00023125"/>
    </source>
</evidence>
<evidence type="ECO:0000313" key="5">
    <source>
        <dbReference type="EMBL" id="VAV97305.1"/>
    </source>
</evidence>
<dbReference type="GO" id="GO:0003677">
    <property type="term" value="F:DNA binding"/>
    <property type="evidence" value="ECO:0007669"/>
    <property type="project" value="UniProtKB-KW"/>
</dbReference>
<dbReference type="EMBL" id="UOEH01000221">
    <property type="protein sequence ID" value="VAV97305.1"/>
    <property type="molecule type" value="Genomic_DNA"/>
</dbReference>
<feature type="domain" description="HTH hxlR-type" evidence="4">
    <location>
        <begin position="17"/>
        <end position="115"/>
    </location>
</feature>
<dbReference type="InterPro" id="IPR002577">
    <property type="entry name" value="HTH_HxlR"/>
</dbReference>
<dbReference type="SUPFAM" id="SSF46785">
    <property type="entry name" value="Winged helix' DNA-binding domain"/>
    <property type="match status" value="1"/>
</dbReference>
<dbReference type="Gene3D" id="1.10.10.10">
    <property type="entry name" value="Winged helix-like DNA-binding domain superfamily/Winged helix DNA-binding domain"/>
    <property type="match status" value="1"/>
</dbReference>
<dbReference type="PANTHER" id="PTHR33204:SF29">
    <property type="entry name" value="TRANSCRIPTIONAL REGULATOR"/>
    <property type="match status" value="1"/>
</dbReference>
<keyword evidence="1" id="KW-0805">Transcription regulation</keyword>